<keyword evidence="9" id="KW-0067">ATP-binding</keyword>
<organism evidence="17 18">
    <name type="scientific">Schizothecium vesticola</name>
    <dbReference type="NCBI Taxonomy" id="314040"/>
    <lineage>
        <taxon>Eukaryota</taxon>
        <taxon>Fungi</taxon>
        <taxon>Dikarya</taxon>
        <taxon>Ascomycota</taxon>
        <taxon>Pezizomycotina</taxon>
        <taxon>Sordariomycetes</taxon>
        <taxon>Sordariomycetidae</taxon>
        <taxon>Sordariales</taxon>
        <taxon>Schizotheciaceae</taxon>
        <taxon>Schizothecium</taxon>
    </lineage>
</organism>
<evidence type="ECO:0000256" key="8">
    <source>
        <dbReference type="ARBA" id="ARBA00022806"/>
    </source>
</evidence>
<dbReference type="GO" id="GO:0016787">
    <property type="term" value="F:hydrolase activity"/>
    <property type="evidence" value="ECO:0007669"/>
    <property type="project" value="UniProtKB-KW"/>
</dbReference>
<dbReference type="CDD" id="cd12091">
    <property type="entry name" value="FANCM_ID"/>
    <property type="match status" value="1"/>
</dbReference>
<dbReference type="GO" id="GO:0009378">
    <property type="term" value="F:four-way junction helicase activity"/>
    <property type="evidence" value="ECO:0007669"/>
    <property type="project" value="TreeGrafter"/>
</dbReference>
<feature type="compositionally biased region" description="Acidic residues" evidence="14">
    <location>
        <begin position="972"/>
        <end position="982"/>
    </location>
</feature>
<proteinExistence type="inferred from homology"/>
<dbReference type="InterPro" id="IPR027417">
    <property type="entry name" value="P-loop_NTPase"/>
</dbReference>
<protein>
    <recommendedName>
        <fullName evidence="13">ATP-dependent DNA helicase</fullName>
        <ecNumber evidence="13">3.6.4.12</ecNumber>
    </recommendedName>
</protein>
<dbReference type="Proteomes" id="UP001172155">
    <property type="component" value="Unassembled WGS sequence"/>
</dbReference>
<dbReference type="GO" id="GO:0000400">
    <property type="term" value="F:four-way junction DNA binding"/>
    <property type="evidence" value="ECO:0007669"/>
    <property type="project" value="TreeGrafter"/>
</dbReference>
<feature type="compositionally biased region" description="Polar residues" evidence="14">
    <location>
        <begin position="84"/>
        <end position="110"/>
    </location>
</feature>
<dbReference type="Pfam" id="PF00271">
    <property type="entry name" value="Helicase_C"/>
    <property type="match status" value="1"/>
</dbReference>
<dbReference type="EMBL" id="JAUKUD010000001">
    <property type="protein sequence ID" value="KAK0754002.1"/>
    <property type="molecule type" value="Genomic_DNA"/>
</dbReference>
<dbReference type="PANTHER" id="PTHR14025:SF20">
    <property type="entry name" value="FANCONI ANEMIA GROUP M PROTEIN"/>
    <property type="match status" value="1"/>
</dbReference>
<feature type="non-terminal residue" evidence="17">
    <location>
        <position position="1"/>
    </location>
</feature>
<evidence type="ECO:0000256" key="7">
    <source>
        <dbReference type="ARBA" id="ARBA00022801"/>
    </source>
</evidence>
<comment type="function">
    <text evidence="1 13">ATP-dependent DNA helicase involved in DNA damage repair by homologous recombination and in genome maintenance. Capable of unwinding D-loops. Plays a role in limiting crossover recombinants during mitotic DNA double-strand break (DSB) repair. Component of a FANCM-MHF complex which promotes gene conversion at blocked replication forks, probably by reversal of the stalled fork.</text>
</comment>
<evidence type="ECO:0000256" key="10">
    <source>
        <dbReference type="ARBA" id="ARBA00023204"/>
    </source>
</evidence>
<dbReference type="PANTHER" id="PTHR14025">
    <property type="entry name" value="FANCONI ANEMIA GROUP M FANCM FAMILY MEMBER"/>
    <property type="match status" value="1"/>
</dbReference>
<dbReference type="CDD" id="cd18033">
    <property type="entry name" value="DEXDc_FANCM"/>
    <property type="match status" value="1"/>
</dbReference>
<dbReference type="InterPro" id="IPR006935">
    <property type="entry name" value="Helicase/UvrB_N"/>
</dbReference>
<dbReference type="CDD" id="cd18801">
    <property type="entry name" value="SF2_C_FANCM_Hef"/>
    <property type="match status" value="1"/>
</dbReference>
<dbReference type="Pfam" id="PF04851">
    <property type="entry name" value="ResIII"/>
    <property type="match status" value="1"/>
</dbReference>
<feature type="region of interest" description="Disordered" evidence="14">
    <location>
        <begin position="871"/>
        <end position="984"/>
    </location>
</feature>
<comment type="catalytic activity">
    <reaction evidence="12 13">
        <text>ATP + H2O = ADP + phosphate + H(+)</text>
        <dbReference type="Rhea" id="RHEA:13065"/>
        <dbReference type="ChEBI" id="CHEBI:15377"/>
        <dbReference type="ChEBI" id="CHEBI:15378"/>
        <dbReference type="ChEBI" id="CHEBI:30616"/>
        <dbReference type="ChEBI" id="CHEBI:43474"/>
        <dbReference type="ChEBI" id="CHEBI:456216"/>
        <dbReference type="EC" id="3.6.4.12"/>
    </reaction>
</comment>
<evidence type="ECO:0000256" key="6">
    <source>
        <dbReference type="ARBA" id="ARBA00022763"/>
    </source>
</evidence>
<keyword evidence="5" id="KW-0547">Nucleotide-binding</keyword>
<evidence type="ECO:0000256" key="11">
    <source>
        <dbReference type="ARBA" id="ARBA00023242"/>
    </source>
</evidence>
<dbReference type="GO" id="GO:0005634">
    <property type="term" value="C:nucleus"/>
    <property type="evidence" value="ECO:0007669"/>
    <property type="project" value="UniProtKB-SubCell"/>
</dbReference>
<feature type="domain" description="Helicase C-terminal" evidence="16">
    <location>
        <begin position="520"/>
        <end position="679"/>
    </location>
</feature>
<feature type="compositionally biased region" description="Polar residues" evidence="14">
    <location>
        <begin position="16"/>
        <end position="28"/>
    </location>
</feature>
<dbReference type="Gene3D" id="3.40.50.300">
    <property type="entry name" value="P-loop containing nucleotide triphosphate hydrolases"/>
    <property type="match status" value="2"/>
</dbReference>
<dbReference type="GO" id="GO:0045003">
    <property type="term" value="P:double-strand break repair via synthesis-dependent strand annealing"/>
    <property type="evidence" value="ECO:0007669"/>
    <property type="project" value="TreeGrafter"/>
</dbReference>
<evidence type="ECO:0000256" key="5">
    <source>
        <dbReference type="ARBA" id="ARBA00022741"/>
    </source>
</evidence>
<comment type="similarity">
    <text evidence="3 13">Belongs to the DEAD box helicase family. DEAH subfamily. FANCM sub-subfamily.</text>
</comment>
<keyword evidence="18" id="KW-1185">Reference proteome</keyword>
<dbReference type="FunFam" id="3.40.50.300:FF:000861">
    <property type="entry name" value="Fanconi anemia, complementation group M"/>
    <property type="match status" value="1"/>
</dbReference>
<keyword evidence="8" id="KW-0347">Helicase</keyword>
<keyword evidence="6" id="KW-0227">DNA damage</keyword>
<keyword evidence="11" id="KW-0539">Nucleus</keyword>
<evidence type="ECO:0000256" key="13">
    <source>
        <dbReference type="RuleBase" id="RU367027"/>
    </source>
</evidence>
<dbReference type="InterPro" id="IPR044749">
    <property type="entry name" value="FANCM_DEXDc"/>
</dbReference>
<keyword evidence="10" id="KW-0234">DNA repair</keyword>
<evidence type="ECO:0000256" key="1">
    <source>
        <dbReference type="ARBA" id="ARBA00003813"/>
    </source>
</evidence>
<dbReference type="Gene3D" id="1.20.1320.20">
    <property type="entry name" value="hef helicase domain"/>
    <property type="match status" value="1"/>
</dbReference>
<dbReference type="PROSITE" id="PS51192">
    <property type="entry name" value="HELICASE_ATP_BIND_1"/>
    <property type="match status" value="1"/>
</dbReference>
<feature type="compositionally biased region" description="Basic residues" evidence="14">
    <location>
        <begin position="1012"/>
        <end position="1021"/>
    </location>
</feature>
<comment type="subcellular location">
    <subcellularLocation>
        <location evidence="2 13">Nucleus</location>
    </subcellularLocation>
</comment>
<evidence type="ECO:0000313" key="18">
    <source>
        <dbReference type="Proteomes" id="UP001172155"/>
    </source>
</evidence>
<feature type="compositionally biased region" description="Acidic residues" evidence="14">
    <location>
        <begin position="1"/>
        <end position="11"/>
    </location>
</feature>
<dbReference type="GO" id="GO:0043138">
    <property type="term" value="F:3'-5' DNA helicase activity"/>
    <property type="evidence" value="ECO:0007669"/>
    <property type="project" value="InterPro"/>
</dbReference>
<dbReference type="GO" id="GO:0005524">
    <property type="term" value="F:ATP binding"/>
    <property type="evidence" value="ECO:0007669"/>
    <property type="project" value="UniProtKB-UniRule"/>
</dbReference>
<evidence type="ECO:0000259" key="15">
    <source>
        <dbReference type="PROSITE" id="PS51192"/>
    </source>
</evidence>
<feature type="compositionally biased region" description="Polar residues" evidence="14">
    <location>
        <begin position="44"/>
        <end position="64"/>
    </location>
</feature>
<accession>A0AA40FA17</accession>
<evidence type="ECO:0000256" key="2">
    <source>
        <dbReference type="ARBA" id="ARBA00004123"/>
    </source>
</evidence>
<feature type="domain" description="Helicase ATP-binding" evidence="15">
    <location>
        <begin position="176"/>
        <end position="344"/>
    </location>
</feature>
<gene>
    <name evidence="17" type="ORF">B0T18DRAFT_304610</name>
</gene>
<reference evidence="17" key="1">
    <citation type="submission" date="2023-06" db="EMBL/GenBank/DDBJ databases">
        <title>Genome-scale phylogeny and comparative genomics of the fungal order Sordariales.</title>
        <authorList>
            <consortium name="Lawrence Berkeley National Laboratory"/>
            <person name="Hensen N."/>
            <person name="Bonometti L."/>
            <person name="Westerberg I."/>
            <person name="Brannstrom I.O."/>
            <person name="Guillou S."/>
            <person name="Cros-Aarteil S."/>
            <person name="Calhoun S."/>
            <person name="Haridas S."/>
            <person name="Kuo A."/>
            <person name="Mondo S."/>
            <person name="Pangilinan J."/>
            <person name="Riley R."/>
            <person name="LaButti K."/>
            <person name="Andreopoulos B."/>
            <person name="Lipzen A."/>
            <person name="Chen C."/>
            <person name="Yanf M."/>
            <person name="Daum C."/>
            <person name="Ng V."/>
            <person name="Clum A."/>
            <person name="Steindorff A."/>
            <person name="Ohm R."/>
            <person name="Martin F."/>
            <person name="Silar P."/>
            <person name="Natvig D."/>
            <person name="Lalanne C."/>
            <person name="Gautier V."/>
            <person name="Ament-velasquez S.L."/>
            <person name="Kruys A."/>
            <person name="Hutchinson M.I."/>
            <person name="Powell A.J."/>
            <person name="Barry K."/>
            <person name="Miller A.N."/>
            <person name="Grigoriev I.V."/>
            <person name="Debuchy R."/>
            <person name="Gladieux P."/>
            <person name="Thoren M.H."/>
            <person name="Johannesson H."/>
        </authorList>
    </citation>
    <scope>NUCLEOTIDE SEQUENCE</scope>
    <source>
        <strain evidence="17">SMH3187-1</strain>
    </source>
</reference>
<evidence type="ECO:0000256" key="9">
    <source>
        <dbReference type="ARBA" id="ARBA00022840"/>
    </source>
</evidence>
<comment type="caution">
    <text evidence="17">The sequence shown here is derived from an EMBL/GenBank/DDBJ whole genome shotgun (WGS) entry which is preliminary data.</text>
</comment>
<dbReference type="SMART" id="SM00490">
    <property type="entry name" value="HELICc"/>
    <property type="match status" value="1"/>
</dbReference>
<evidence type="ECO:0000313" key="17">
    <source>
        <dbReference type="EMBL" id="KAK0754002.1"/>
    </source>
</evidence>
<dbReference type="InterPro" id="IPR039686">
    <property type="entry name" value="FANCM/Mph1-like_ID"/>
</dbReference>
<name>A0AA40FA17_9PEZI</name>
<dbReference type="SMART" id="SM00487">
    <property type="entry name" value="DEXDc"/>
    <property type="match status" value="1"/>
</dbReference>
<feature type="region of interest" description="Disordered" evidence="14">
    <location>
        <begin position="703"/>
        <end position="723"/>
    </location>
</feature>
<sequence>DEFDDIPDEELLLALTQATGDQHNQNDGQGRPSGPSHPSHSHSNRSLVANTPGRSAFPPSSRSAHNPVGGSLELDMDMDDIPSDTFNSSPEGNNIGQSWGQRPPGNQTQNMRQTTLWGNTLNQDRPSLPRSQSFTRPFVVDLPPEIPTHHELNQDELGTWVYPLNLGAIRDYQYTIVKNGLFKNTLVALPTGLGKTFIAATIILNYLRWTKDAQVVFVAPTKPLAEQQVQACLSVAGIPRSQATLLTGDTTASIREGEWEKRRLFFMTPQTLMNDLSKGIANPKKIVLLVIDEAHRATGNYAYVKVIEFIRRFSKSFRVLALTATPGSSVEAVQDVINNLEIAHVEIRTEESLDIRKYVHSRNTEIVTFDPSDEMNEIADMFSKALKPLVDKLSAQNIYASRDPMSLTTYGLMKSRSEWMQGPGRHANDGLKFSMFAMFAVLQSLAHSIKLFKFHGIKPLYHNLTEFRNSEEAKSKGGSKLKRQVLDNPDFQKMMTMLEAWMKLDDFVGHPKLTHLCQVLVNHFIDAGEGSATRSIVFSEYRDSAEEIVRLLNKQPLVKATVFVGQADSKRSDGMSQVQQRETIEKFKNGVFNVLVATSIGEEGLDIGQVDLIVCYDASSSPIRMLQRMGRTGRKRAGNVVLLLMKGREEDKFQEAKLNYQKMQEMICEGSHFSYRHDLSTRILPRTMRPEVDKRLVEIPVENTLDPSLPEPKKTRAKKKAAPKKFNMPDGVITGFIKASMIGKPGAEAASAKKSTAAKTKPAQSDDLAPLPEAEKVLLSQSQTADLKRNYRELPPGQAPLVMISAPNIKAFPAAQRTLRPVVHLQHGEYTKRCVKLFDTLGKSQDVSARDFKRYGDTDFSRWESLPCAPFADDDDLGGKAPTPASRASAKKRSRATGKIANRNSRIANFSISDDDDDDEPEEEKEATITPAAPRARGRGRQPKATASRGRRAGGRNNTEDYGDSCLRTSDMDETDGSDDGADLVGFVLDDNEVTSSMQRELMTSPLTAARRERKRQRKLHTMREDEEDCYVPVEFPPTQE</sequence>
<evidence type="ECO:0000259" key="16">
    <source>
        <dbReference type="PROSITE" id="PS51194"/>
    </source>
</evidence>
<evidence type="ECO:0000256" key="14">
    <source>
        <dbReference type="SAM" id="MobiDB-lite"/>
    </source>
</evidence>
<dbReference type="AlphaFoldDB" id="A0AA40FA17"/>
<dbReference type="GO" id="GO:0036297">
    <property type="term" value="P:interstrand cross-link repair"/>
    <property type="evidence" value="ECO:0007669"/>
    <property type="project" value="TreeGrafter"/>
</dbReference>
<dbReference type="InterPro" id="IPR014001">
    <property type="entry name" value="Helicase_ATP-bd"/>
</dbReference>
<evidence type="ECO:0000256" key="3">
    <source>
        <dbReference type="ARBA" id="ARBA00009889"/>
    </source>
</evidence>
<dbReference type="EC" id="3.6.4.12" evidence="13"/>
<feature type="region of interest" description="Disordered" evidence="14">
    <location>
        <begin position="1"/>
        <end position="110"/>
    </location>
</feature>
<feature type="region of interest" description="Disordered" evidence="14">
    <location>
        <begin position="1011"/>
        <end position="1041"/>
    </location>
</feature>
<evidence type="ECO:0000256" key="12">
    <source>
        <dbReference type="ARBA" id="ARBA00047995"/>
    </source>
</evidence>
<feature type="compositionally biased region" description="Acidic residues" evidence="14">
    <location>
        <begin position="913"/>
        <end position="925"/>
    </location>
</feature>
<feature type="compositionally biased region" description="Polar residues" evidence="14">
    <location>
        <begin position="902"/>
        <end position="912"/>
    </location>
</feature>
<comment type="subunit">
    <text evidence="4 13">Interacts with the MHF histone-fold complex to form the FANCM-MHF complex.</text>
</comment>
<dbReference type="InterPro" id="IPR001650">
    <property type="entry name" value="Helicase_C-like"/>
</dbReference>
<dbReference type="PROSITE" id="PS51194">
    <property type="entry name" value="HELICASE_CTER"/>
    <property type="match status" value="1"/>
</dbReference>
<keyword evidence="7" id="KW-0378">Hydrolase</keyword>
<feature type="non-terminal residue" evidence="17">
    <location>
        <position position="1041"/>
    </location>
</feature>
<evidence type="ECO:0000256" key="4">
    <source>
        <dbReference type="ARBA" id="ARBA00011390"/>
    </source>
</evidence>
<dbReference type="SUPFAM" id="SSF52540">
    <property type="entry name" value="P-loop containing nucleoside triphosphate hydrolases"/>
    <property type="match status" value="1"/>
</dbReference>